<dbReference type="EMBL" id="CP136924">
    <property type="protein sequence ID" value="WXA03476.1"/>
    <property type="molecule type" value="Genomic_DNA"/>
</dbReference>
<reference evidence="3 4" key="1">
    <citation type="submission" date="2023-10" db="EMBL/GenBank/DDBJ databases">
        <title>Culture-based analysis of two novel bacteria associated with mangrove crab gills.</title>
        <authorList>
            <person name="Yang X."/>
            <person name="Garuglieri E."/>
            <person name="Van Goethem M.W."/>
            <person name="Fusi M."/>
            <person name="Marasco R."/>
            <person name="Daffonchio D.G."/>
        </authorList>
    </citation>
    <scope>NUCLEOTIDE SEQUENCE</scope>
    <source>
        <strain evidence="3">UG2-1</strain>
        <strain evidence="2">UG2-2</strain>
        <strain evidence="4">UG2_2</strain>
    </source>
</reference>
<feature type="transmembrane region" description="Helical" evidence="1">
    <location>
        <begin position="102"/>
        <end position="121"/>
    </location>
</feature>
<accession>A0AAU6P9E6</accession>
<evidence type="ECO:0000313" key="2">
    <source>
        <dbReference type="EMBL" id="WXA03476.1"/>
    </source>
</evidence>
<evidence type="ECO:0000256" key="1">
    <source>
        <dbReference type="SAM" id="Phobius"/>
    </source>
</evidence>
<evidence type="ECO:0000313" key="4">
    <source>
        <dbReference type="Proteomes" id="UP001368318"/>
    </source>
</evidence>
<name>A0AAU6P9E6_9FLAO</name>
<evidence type="ECO:0000313" key="3">
    <source>
        <dbReference type="EMBL" id="WXA14102.1"/>
    </source>
</evidence>
<proteinExistence type="predicted"/>
<dbReference type="KEGG" id="mcaa:R3L15_04320"/>
<keyword evidence="1" id="KW-0472">Membrane</keyword>
<dbReference type="RefSeq" id="WP_338733449.1">
    <property type="nucleotide sequence ID" value="NZ_CP136924.1"/>
</dbReference>
<dbReference type="AlphaFoldDB" id="A0AAU6P9E6"/>
<sequence length="222" mass="26249">MHNDILELAFNKAKKDTGTETITRLSTYLSDKIQEISNEPFGERRLRDLLRKVKAEEPIELRPHVLKSLCQYLGYTDYEGYIKGVSKTTQVKPRKLTNKRTWIVVVFFILGALSIIIYQSVTKQRWMVWVEDHYEEVDFDTKKYELKQLKLYKEERILRFKLIKNPNCNTTFFNEDGSPKVWYHKTKNGNVELFTSHGLHPKTGNTLRPISTYMINKYFSCP</sequence>
<keyword evidence="4" id="KW-1185">Reference proteome</keyword>
<dbReference type="EMBL" id="CP136925">
    <property type="protein sequence ID" value="WXA14102.1"/>
    <property type="molecule type" value="Genomic_DNA"/>
</dbReference>
<dbReference type="Proteomes" id="UP001368318">
    <property type="component" value="Chromosome"/>
</dbReference>
<organism evidence="3">
    <name type="scientific">Mangrovimonas cancribranchiae</name>
    <dbReference type="NCBI Taxonomy" id="3080055"/>
    <lineage>
        <taxon>Bacteria</taxon>
        <taxon>Pseudomonadati</taxon>
        <taxon>Bacteroidota</taxon>
        <taxon>Flavobacteriia</taxon>
        <taxon>Flavobacteriales</taxon>
        <taxon>Flavobacteriaceae</taxon>
        <taxon>Mangrovimonas</taxon>
    </lineage>
</organism>
<keyword evidence="1" id="KW-0812">Transmembrane</keyword>
<keyword evidence="1" id="KW-1133">Transmembrane helix</keyword>
<gene>
    <name evidence="3" type="ORF">R3L15_04320</name>
    <name evidence="2" type="ORF">R3L16_03080</name>
</gene>
<protein>
    <submittedName>
        <fullName evidence="3">Uncharacterized protein</fullName>
    </submittedName>
</protein>